<comment type="caution">
    <text evidence="6">The sequence shown here is derived from an EMBL/GenBank/DDBJ whole genome shotgun (WGS) entry which is preliminary data.</text>
</comment>
<evidence type="ECO:0000256" key="1">
    <source>
        <dbReference type="ARBA" id="ARBA00004613"/>
    </source>
</evidence>
<evidence type="ECO:0000256" key="5">
    <source>
        <dbReference type="SAM" id="MobiDB-lite"/>
    </source>
</evidence>
<evidence type="ECO:0000256" key="4">
    <source>
        <dbReference type="ARBA" id="ARBA00022837"/>
    </source>
</evidence>
<dbReference type="AlphaFoldDB" id="A0A2M8KEE4"/>
<proteinExistence type="predicted"/>
<dbReference type="Proteomes" id="UP000231450">
    <property type="component" value="Unassembled WGS sequence"/>
</dbReference>
<feature type="region of interest" description="Disordered" evidence="5">
    <location>
        <begin position="82"/>
        <end position="128"/>
    </location>
</feature>
<feature type="compositionally biased region" description="Acidic residues" evidence="5">
    <location>
        <begin position="82"/>
        <end position="93"/>
    </location>
</feature>
<organism evidence="6 7">
    <name type="scientific">Candidatus Portnoybacteria bacterium CG10_big_fil_rev_8_21_14_0_10_36_7</name>
    <dbReference type="NCBI Taxonomy" id="1974812"/>
    <lineage>
        <taxon>Bacteria</taxon>
        <taxon>Candidatus Portnoyibacteriota</taxon>
    </lineage>
</organism>
<dbReference type="Pfam" id="PF18884">
    <property type="entry name" value="TSP3_bac"/>
    <property type="match status" value="2"/>
</dbReference>
<feature type="non-terminal residue" evidence="6">
    <location>
        <position position="1"/>
    </location>
</feature>
<keyword evidence="3" id="KW-0732">Signal</keyword>
<reference evidence="7" key="1">
    <citation type="submission" date="2017-09" db="EMBL/GenBank/DDBJ databases">
        <title>Depth-based differentiation of microbial function through sediment-hosted aquifers and enrichment of novel symbionts in the deep terrestrial subsurface.</title>
        <authorList>
            <person name="Probst A.J."/>
            <person name="Ladd B."/>
            <person name="Jarett J.K."/>
            <person name="Geller-Mcgrath D.E."/>
            <person name="Sieber C.M.K."/>
            <person name="Emerson J.B."/>
            <person name="Anantharaman K."/>
            <person name="Thomas B.C."/>
            <person name="Malmstrom R."/>
            <person name="Stieglmeier M."/>
            <person name="Klingl A."/>
            <person name="Woyke T."/>
            <person name="Ryan C.M."/>
            <person name="Banfield J.F."/>
        </authorList>
    </citation>
    <scope>NUCLEOTIDE SEQUENCE [LARGE SCALE GENOMIC DNA]</scope>
</reference>
<evidence type="ECO:0000313" key="6">
    <source>
        <dbReference type="EMBL" id="PJE58277.1"/>
    </source>
</evidence>
<evidence type="ECO:0000256" key="2">
    <source>
        <dbReference type="ARBA" id="ARBA00022525"/>
    </source>
</evidence>
<comment type="subcellular location">
    <subcellularLocation>
        <location evidence="1">Secreted</location>
    </subcellularLocation>
</comment>
<sequence>ISQTAFDSIPVGKNMVVKSGSKLIKFQNSPKVYLVFGNAKLKNISEQSALSLFDANWRNNLVIIQNGFESSYTRADGDFLDSDNDGLSDEDEINIYSTNPNNSDSDSDGYKDGVEVLGGFNPNGAGKL</sequence>
<protein>
    <submittedName>
        <fullName evidence="6">Uncharacterized protein</fullName>
    </submittedName>
</protein>
<evidence type="ECO:0000313" key="7">
    <source>
        <dbReference type="Proteomes" id="UP000231450"/>
    </source>
</evidence>
<dbReference type="SUPFAM" id="SSF103647">
    <property type="entry name" value="TSP type-3 repeat"/>
    <property type="match status" value="1"/>
</dbReference>
<dbReference type="GO" id="GO:0005509">
    <property type="term" value="F:calcium ion binding"/>
    <property type="evidence" value="ECO:0007669"/>
    <property type="project" value="InterPro"/>
</dbReference>
<dbReference type="EMBL" id="PFDW01000034">
    <property type="protein sequence ID" value="PJE58277.1"/>
    <property type="molecule type" value="Genomic_DNA"/>
</dbReference>
<keyword evidence="2" id="KW-0964">Secreted</keyword>
<dbReference type="InterPro" id="IPR028974">
    <property type="entry name" value="TSP_type-3_rpt"/>
</dbReference>
<keyword evidence="4" id="KW-0106">Calcium</keyword>
<dbReference type="InterPro" id="IPR059100">
    <property type="entry name" value="TSP3_bac"/>
</dbReference>
<accession>A0A2M8KEE4</accession>
<gene>
    <name evidence="6" type="ORF">COU81_01570</name>
</gene>
<evidence type="ECO:0000256" key="3">
    <source>
        <dbReference type="ARBA" id="ARBA00022729"/>
    </source>
</evidence>
<name>A0A2M8KEE4_9BACT</name>
<dbReference type="Gene3D" id="4.10.1080.10">
    <property type="entry name" value="TSP type-3 repeat"/>
    <property type="match status" value="1"/>
</dbReference>